<accession>A0ABV8DYP9</accession>
<dbReference type="Pfam" id="PF00903">
    <property type="entry name" value="Glyoxalase"/>
    <property type="match status" value="1"/>
</dbReference>
<sequence length="118" mass="12950">MTGEPSFFEIGVPDAGRARSFYERLLGWKSHETQPGGPAWLETGGVRGGVHNGDEDRRIDIFFRVDDIEAAARKVRELGGEADDPGPETEGFGRFAFCRDDQGVRFGLHQPGLSQSQA</sequence>
<dbReference type="PROSITE" id="PS51819">
    <property type="entry name" value="VOC"/>
    <property type="match status" value="1"/>
</dbReference>
<keyword evidence="4" id="KW-1185">Reference proteome</keyword>
<feature type="domain" description="VOC" evidence="2">
    <location>
        <begin position="4"/>
        <end position="111"/>
    </location>
</feature>
<evidence type="ECO:0000313" key="3">
    <source>
        <dbReference type="EMBL" id="MFC3964656.1"/>
    </source>
</evidence>
<dbReference type="CDD" id="cd07247">
    <property type="entry name" value="SgaA_N_like"/>
    <property type="match status" value="1"/>
</dbReference>
<evidence type="ECO:0000313" key="4">
    <source>
        <dbReference type="Proteomes" id="UP001595696"/>
    </source>
</evidence>
<dbReference type="InterPro" id="IPR029068">
    <property type="entry name" value="Glyas_Bleomycin-R_OHBP_Dase"/>
</dbReference>
<dbReference type="InterPro" id="IPR037523">
    <property type="entry name" value="VOC_core"/>
</dbReference>
<name>A0ABV8DYP9_9NOCA</name>
<dbReference type="RefSeq" id="WP_378614407.1">
    <property type="nucleotide sequence ID" value="NZ_JBHSAX010000017.1"/>
</dbReference>
<proteinExistence type="predicted"/>
<dbReference type="PANTHER" id="PTHR33993">
    <property type="entry name" value="GLYOXALASE-RELATED"/>
    <property type="match status" value="1"/>
</dbReference>
<protein>
    <submittedName>
        <fullName evidence="3">VOC family protein</fullName>
    </submittedName>
</protein>
<evidence type="ECO:0000256" key="1">
    <source>
        <dbReference type="SAM" id="MobiDB-lite"/>
    </source>
</evidence>
<dbReference type="InterPro" id="IPR052164">
    <property type="entry name" value="Anthracycline_SecMetBiosynth"/>
</dbReference>
<dbReference type="SUPFAM" id="SSF54593">
    <property type="entry name" value="Glyoxalase/Bleomycin resistance protein/Dihydroxybiphenyl dioxygenase"/>
    <property type="match status" value="1"/>
</dbReference>
<dbReference type="InterPro" id="IPR004360">
    <property type="entry name" value="Glyas_Fos-R_dOase_dom"/>
</dbReference>
<feature type="region of interest" description="Disordered" evidence="1">
    <location>
        <begin position="33"/>
        <end position="54"/>
    </location>
</feature>
<organism evidence="3 4">
    <name type="scientific">Nocardia jiangsuensis</name>
    <dbReference type="NCBI Taxonomy" id="1691563"/>
    <lineage>
        <taxon>Bacteria</taxon>
        <taxon>Bacillati</taxon>
        <taxon>Actinomycetota</taxon>
        <taxon>Actinomycetes</taxon>
        <taxon>Mycobacteriales</taxon>
        <taxon>Nocardiaceae</taxon>
        <taxon>Nocardia</taxon>
    </lineage>
</organism>
<gene>
    <name evidence="3" type="ORF">ACFO0B_21945</name>
</gene>
<dbReference type="Proteomes" id="UP001595696">
    <property type="component" value="Unassembled WGS sequence"/>
</dbReference>
<dbReference type="PANTHER" id="PTHR33993:SF14">
    <property type="entry name" value="GB|AAF24581.1"/>
    <property type="match status" value="1"/>
</dbReference>
<dbReference type="EMBL" id="JBHSAX010000017">
    <property type="protein sequence ID" value="MFC3964656.1"/>
    <property type="molecule type" value="Genomic_DNA"/>
</dbReference>
<reference evidence="4" key="1">
    <citation type="journal article" date="2019" name="Int. J. Syst. Evol. Microbiol.">
        <title>The Global Catalogue of Microorganisms (GCM) 10K type strain sequencing project: providing services to taxonomists for standard genome sequencing and annotation.</title>
        <authorList>
            <consortium name="The Broad Institute Genomics Platform"/>
            <consortium name="The Broad Institute Genome Sequencing Center for Infectious Disease"/>
            <person name="Wu L."/>
            <person name="Ma J."/>
        </authorList>
    </citation>
    <scope>NUCLEOTIDE SEQUENCE [LARGE SCALE GENOMIC DNA]</scope>
    <source>
        <strain evidence="4">CGMCC 4.7330</strain>
    </source>
</reference>
<dbReference type="Gene3D" id="3.10.180.10">
    <property type="entry name" value="2,3-Dihydroxybiphenyl 1,2-Dioxygenase, domain 1"/>
    <property type="match status" value="1"/>
</dbReference>
<evidence type="ECO:0000259" key="2">
    <source>
        <dbReference type="PROSITE" id="PS51819"/>
    </source>
</evidence>
<comment type="caution">
    <text evidence="3">The sequence shown here is derived from an EMBL/GenBank/DDBJ whole genome shotgun (WGS) entry which is preliminary data.</text>
</comment>